<proteinExistence type="evidence at transcript level"/>
<dbReference type="AlphaFoldDB" id="A0A023F6X2"/>
<dbReference type="GO" id="GO:0003964">
    <property type="term" value="F:RNA-directed DNA polymerase activity"/>
    <property type="evidence" value="ECO:0007669"/>
    <property type="project" value="UniProtKB-KW"/>
</dbReference>
<organism evidence="2">
    <name type="scientific">Triatoma infestans</name>
    <name type="common">Assassin bug</name>
    <dbReference type="NCBI Taxonomy" id="30076"/>
    <lineage>
        <taxon>Eukaryota</taxon>
        <taxon>Metazoa</taxon>
        <taxon>Ecdysozoa</taxon>
        <taxon>Arthropoda</taxon>
        <taxon>Hexapoda</taxon>
        <taxon>Insecta</taxon>
        <taxon>Pterygota</taxon>
        <taxon>Neoptera</taxon>
        <taxon>Paraneoptera</taxon>
        <taxon>Hemiptera</taxon>
        <taxon>Heteroptera</taxon>
        <taxon>Panheteroptera</taxon>
        <taxon>Cimicomorpha</taxon>
        <taxon>Reduviidae</taxon>
        <taxon>Triatominae</taxon>
        <taxon>Triatoma</taxon>
    </lineage>
</organism>
<dbReference type="InterPro" id="IPR043502">
    <property type="entry name" value="DNA/RNA_pol_sf"/>
</dbReference>
<dbReference type="PROSITE" id="PS50878">
    <property type="entry name" value="RT_POL"/>
    <property type="match status" value="1"/>
</dbReference>
<accession>A0A023F6X2</accession>
<dbReference type="InterPro" id="IPR043128">
    <property type="entry name" value="Rev_trsase/Diguanyl_cyclase"/>
</dbReference>
<evidence type="ECO:0000259" key="1">
    <source>
        <dbReference type="PROSITE" id="PS50878"/>
    </source>
</evidence>
<dbReference type="GO" id="GO:0004519">
    <property type="term" value="F:endonuclease activity"/>
    <property type="evidence" value="ECO:0007669"/>
    <property type="project" value="UniProtKB-KW"/>
</dbReference>
<name>A0A023F6X2_TRIIF</name>
<reference evidence="2" key="1">
    <citation type="journal article" date="2014" name="PLoS Negl. Trop. Dis.">
        <title>An updated insight into the Sialotranscriptome of Triatoma infestans: developmental stage and geographic variations.</title>
        <authorList>
            <person name="Schwarz A."/>
            <person name="Medrano-Mercado N."/>
            <person name="Schaub G.A."/>
            <person name="Struchiner C.J."/>
            <person name="Bargues M.D."/>
            <person name="Levy M.Z."/>
            <person name="Ribeiro J.M."/>
        </authorList>
    </citation>
    <scope>NUCLEOTIDE SEQUENCE</scope>
    <source>
        <strain evidence="2">Chile</strain>
        <tissue evidence="2">Salivary glands</tissue>
    </source>
</reference>
<dbReference type="Pfam" id="PF00078">
    <property type="entry name" value="RVT_1"/>
    <property type="match status" value="1"/>
</dbReference>
<keyword evidence="2" id="KW-0540">Nuclease</keyword>
<evidence type="ECO:0000313" key="2">
    <source>
        <dbReference type="EMBL" id="JAC16944.1"/>
    </source>
</evidence>
<feature type="domain" description="Reverse transcriptase" evidence="1">
    <location>
        <begin position="25"/>
        <end position="297"/>
    </location>
</feature>
<keyword evidence="2" id="KW-0695">RNA-directed DNA polymerase</keyword>
<dbReference type="InterPro" id="IPR000477">
    <property type="entry name" value="RT_dom"/>
</dbReference>
<keyword evidence="2" id="KW-0548">Nucleotidyltransferase</keyword>
<dbReference type="Gene3D" id="3.30.70.270">
    <property type="match status" value="1"/>
</dbReference>
<sequence>DRVPYEFFKMSPQNFLDYLLNAFNHIYDTGIVPVSFTKSIIFPLFKKGERNLVENYRGIAFSDCVSKLFTGLLLLRLNKWVNKNNVLKEHQAGFREGYSTVDNIFSLVNIIKLKTLEKGRKLYCFFVDFKSAFDSLDRRSLYYILNVLGASTKYIEVLKGLYNNTESCVWTPRGVTDKFATNIGLKQGCLLSPALFNIFIADIYEFVEGGVNVAGINVRCLMYADDIVLMADHPFILQEMINKLSIYCKLWNLFINLKKSQIIVFGKGGRRARSERWQLNGERIEIVNSYKYLGLVLTPKLSFAKHFEDRLSAAKFSIHSTYSNFFKNKDVPLSSKVEVFNSVSRAIMNYAAQVWGFLRIEATEKLFTFFIKRLFSLYRSTPNYVIYLETGIDPPFISTLQLHLKYIQKVLLLPNNRIPKILAREIISKKLFWYKEFQAICEKYSWENSYYFINETKQCFEGLLGNIRNDFKNNLILKAQNSQYHRLYSELNLSLGKNHYISDDANFNFMKTILKLRGQLLNLNYNITRREEIQLCTMCNHKAIENTFHYLAVCPVLGEFRVRWFGKKYLSKEECISYLNGQNWAALYNYHVNAWKYRSFLIENYNT</sequence>
<dbReference type="EMBL" id="GBBI01001768">
    <property type="protein sequence ID" value="JAC16944.1"/>
    <property type="molecule type" value="mRNA"/>
</dbReference>
<dbReference type="SUPFAM" id="SSF56672">
    <property type="entry name" value="DNA/RNA polymerases"/>
    <property type="match status" value="1"/>
</dbReference>
<keyword evidence="2" id="KW-0378">Hydrolase</keyword>
<dbReference type="CDD" id="cd01650">
    <property type="entry name" value="RT_nLTR_like"/>
    <property type="match status" value="1"/>
</dbReference>
<dbReference type="PANTHER" id="PTHR47027:SF30">
    <property type="entry name" value="THAP-TYPE DOMAIN-CONTAINING PROTEIN"/>
    <property type="match status" value="1"/>
</dbReference>
<dbReference type="PANTHER" id="PTHR47027">
    <property type="entry name" value="REVERSE TRANSCRIPTASE DOMAIN-CONTAINING PROTEIN"/>
    <property type="match status" value="1"/>
</dbReference>
<keyword evidence="2" id="KW-0808">Transferase</keyword>
<protein>
    <submittedName>
        <fullName evidence="2">Putative endonuclease-reverse transcriptase</fullName>
    </submittedName>
</protein>
<feature type="non-terminal residue" evidence="2">
    <location>
        <position position="1"/>
    </location>
</feature>
<keyword evidence="2" id="KW-0255">Endonuclease</keyword>